<gene>
    <name evidence="1" type="ordered locus">amb0370</name>
</gene>
<dbReference type="EMBL" id="AP007255">
    <property type="protein sequence ID" value="BAE49174.1"/>
    <property type="molecule type" value="Genomic_DNA"/>
</dbReference>
<dbReference type="STRING" id="342108.amb0370"/>
<evidence type="ECO:0000313" key="1">
    <source>
        <dbReference type="EMBL" id="BAE49174.1"/>
    </source>
</evidence>
<name>Q2WAF1_PARM1</name>
<dbReference type="Proteomes" id="UP000007058">
    <property type="component" value="Chromosome"/>
</dbReference>
<evidence type="ECO:0000313" key="2">
    <source>
        <dbReference type="Proteomes" id="UP000007058"/>
    </source>
</evidence>
<dbReference type="KEGG" id="mag:amb0370"/>
<proteinExistence type="predicted"/>
<accession>Q2WAF1</accession>
<dbReference type="HOGENOM" id="CLU_165543_0_0_5"/>
<keyword evidence="2" id="KW-1185">Reference proteome</keyword>
<reference evidence="1 2" key="1">
    <citation type="journal article" date="2005" name="DNA Res.">
        <title>Complete genome sequence of the facultative anaerobic magnetotactic bacterium Magnetospirillum sp. strain AMB-1.</title>
        <authorList>
            <person name="Matsunaga T."/>
            <person name="Okamura Y."/>
            <person name="Fukuda Y."/>
            <person name="Wahyudi A.T."/>
            <person name="Murase Y."/>
            <person name="Takeyama H."/>
        </authorList>
    </citation>
    <scope>NUCLEOTIDE SEQUENCE [LARGE SCALE GENOMIC DNA]</scope>
    <source>
        <strain evidence="2">ATCC 700264 / AMB-1</strain>
    </source>
</reference>
<protein>
    <submittedName>
        <fullName evidence="1">Uncharacterized protein</fullName>
    </submittedName>
</protein>
<organism evidence="1 2">
    <name type="scientific">Paramagnetospirillum magneticum (strain ATCC 700264 / AMB-1)</name>
    <name type="common">Magnetospirillum magneticum</name>
    <dbReference type="NCBI Taxonomy" id="342108"/>
    <lineage>
        <taxon>Bacteria</taxon>
        <taxon>Pseudomonadati</taxon>
        <taxon>Pseudomonadota</taxon>
        <taxon>Alphaproteobacteria</taxon>
        <taxon>Rhodospirillales</taxon>
        <taxon>Magnetospirillaceae</taxon>
        <taxon>Paramagnetospirillum</taxon>
    </lineage>
</organism>
<sequence>MVPRTEETTMPNTILPTANIDWGFFGTLGDHADQAEAWNLAMPAIQLATGCPDTAVRDFLDSTQGRHFADDVANGLFRGLGLAAAIDAAVARWMVWTISRHTARETGIPHGLPYLTGFVTHFEVMADAAA</sequence>
<dbReference type="AlphaFoldDB" id="Q2WAF1"/>